<dbReference type="InterPro" id="IPR032466">
    <property type="entry name" value="Metal_Hydrolase"/>
</dbReference>
<dbReference type="RefSeq" id="WP_140600965.1">
    <property type="nucleotide sequence ID" value="NZ_SAWY01000001.1"/>
</dbReference>
<organism evidence="2 3">
    <name type="scientific">Litorilituus lipolyticus</name>
    <dbReference type="NCBI Taxonomy" id="2491017"/>
    <lineage>
        <taxon>Bacteria</taxon>
        <taxon>Pseudomonadati</taxon>
        <taxon>Pseudomonadota</taxon>
        <taxon>Gammaproteobacteria</taxon>
        <taxon>Alteromonadales</taxon>
        <taxon>Colwelliaceae</taxon>
        <taxon>Litorilituus</taxon>
    </lineage>
</organism>
<evidence type="ECO:0000256" key="1">
    <source>
        <dbReference type="PIRSR" id="PIRSR005902-1"/>
    </source>
</evidence>
<feature type="binding site" evidence="1">
    <location>
        <position position="9"/>
    </location>
    <ligand>
        <name>a divalent metal cation</name>
        <dbReference type="ChEBI" id="CHEBI:60240"/>
        <label>1</label>
    </ligand>
</feature>
<dbReference type="PANTHER" id="PTHR46124">
    <property type="entry name" value="D-AMINOACYL-TRNA DEACYLASE"/>
    <property type="match status" value="1"/>
</dbReference>
<reference evidence="2 3" key="1">
    <citation type="submission" date="2019-01" db="EMBL/GenBank/DDBJ databases">
        <title>Litorilituus lipolytica sp. nov., isolated from intertidal sand of the Yellow Sea in China.</title>
        <authorList>
            <person name="Liu A."/>
        </authorList>
    </citation>
    <scope>NUCLEOTIDE SEQUENCE [LARGE SCALE GENOMIC DNA]</scope>
    <source>
        <strain evidence="2 3">RZ04</strain>
    </source>
</reference>
<dbReference type="SUPFAM" id="SSF51556">
    <property type="entry name" value="Metallo-dependent hydrolases"/>
    <property type="match status" value="1"/>
</dbReference>
<feature type="binding site" evidence="1">
    <location>
        <position position="7"/>
    </location>
    <ligand>
        <name>a divalent metal cation</name>
        <dbReference type="ChEBI" id="CHEBI:60240"/>
        <label>1</label>
    </ligand>
</feature>
<evidence type="ECO:0000313" key="3">
    <source>
        <dbReference type="Proteomes" id="UP000315303"/>
    </source>
</evidence>
<proteinExistence type="predicted"/>
<keyword evidence="1" id="KW-0479">Metal-binding</keyword>
<evidence type="ECO:0000313" key="2">
    <source>
        <dbReference type="EMBL" id="TPH19323.1"/>
    </source>
</evidence>
<dbReference type="GO" id="GO:0046872">
    <property type="term" value="F:metal ion binding"/>
    <property type="evidence" value="ECO:0007669"/>
    <property type="project" value="UniProtKB-KW"/>
</dbReference>
<dbReference type="InterPro" id="IPR001130">
    <property type="entry name" value="TatD-like"/>
</dbReference>
<dbReference type="PANTHER" id="PTHR46124:SF3">
    <property type="entry name" value="HYDROLASE"/>
    <property type="match status" value="1"/>
</dbReference>
<dbReference type="CDD" id="cd01310">
    <property type="entry name" value="TatD_DNAse"/>
    <property type="match status" value="1"/>
</dbReference>
<keyword evidence="3" id="KW-1185">Reference proteome</keyword>
<dbReference type="GO" id="GO:0005829">
    <property type="term" value="C:cytosol"/>
    <property type="evidence" value="ECO:0007669"/>
    <property type="project" value="TreeGrafter"/>
</dbReference>
<comment type="caution">
    <text evidence="2">The sequence shown here is derived from an EMBL/GenBank/DDBJ whole genome shotgun (WGS) entry which is preliminary data.</text>
</comment>
<dbReference type="Proteomes" id="UP000315303">
    <property type="component" value="Unassembled WGS sequence"/>
</dbReference>
<dbReference type="OrthoDB" id="9810005at2"/>
<feature type="binding site" evidence="1">
    <location>
        <position position="99"/>
    </location>
    <ligand>
        <name>a divalent metal cation</name>
        <dbReference type="ChEBI" id="CHEBI:60240"/>
        <label>1</label>
    </ligand>
</feature>
<dbReference type="EMBL" id="SAWY01000001">
    <property type="protein sequence ID" value="TPH19323.1"/>
    <property type="molecule type" value="Genomic_DNA"/>
</dbReference>
<feature type="binding site" evidence="1">
    <location>
        <position position="169"/>
    </location>
    <ligand>
        <name>a divalent metal cation</name>
        <dbReference type="ChEBI" id="CHEBI:60240"/>
        <label>2</label>
    </ligand>
</feature>
<name>A0A502LBG4_9GAMM</name>
<accession>A0A502LBG4</accession>
<sequence length="284" mass="32149">MKFTDSHCHLDDNCFSQQLPDLLSQCDLHNISRIIIPSISPDNFQKVLSLTKQHHQNPIDLYCTLGIHPWFIKHLSISDLEKLSLLIIQEKQHIVGIGEIGLDGATSKHAAQFGQTPEENFKQQQLFFDYQLNLAQRNAMPVIIHHRQSHHHIVPFLKHYQLAKSGIIHGFTGSYQQAKDYIDLGFKLGVGSSISFSRAKKTINTFKRLPIEYLVLETDAPSMPLSHEIESNSTKLYQNNSSKSPANSPLNIPVIFQLLVNITGVDPLVLANQLERNVDDIFLT</sequence>
<dbReference type="AlphaFoldDB" id="A0A502LBG4"/>
<protein>
    <submittedName>
        <fullName evidence="2">TatD family deoxyribonuclease</fullName>
    </submittedName>
</protein>
<dbReference type="PIRSF" id="PIRSF005902">
    <property type="entry name" value="DNase_TatD"/>
    <property type="match status" value="1"/>
</dbReference>
<feature type="binding site" evidence="1">
    <location>
        <position position="145"/>
    </location>
    <ligand>
        <name>a divalent metal cation</name>
        <dbReference type="ChEBI" id="CHEBI:60240"/>
        <label>2</label>
    </ligand>
</feature>
<gene>
    <name evidence="2" type="ORF">EPA86_00930</name>
</gene>
<feature type="binding site" evidence="1">
    <location>
        <position position="219"/>
    </location>
    <ligand>
        <name>a divalent metal cation</name>
        <dbReference type="ChEBI" id="CHEBI:60240"/>
        <label>1</label>
    </ligand>
</feature>
<dbReference type="Pfam" id="PF01026">
    <property type="entry name" value="TatD_DNase"/>
    <property type="match status" value="1"/>
</dbReference>
<dbReference type="GO" id="GO:0016788">
    <property type="term" value="F:hydrolase activity, acting on ester bonds"/>
    <property type="evidence" value="ECO:0007669"/>
    <property type="project" value="InterPro"/>
</dbReference>
<dbReference type="Gene3D" id="3.20.20.140">
    <property type="entry name" value="Metal-dependent hydrolases"/>
    <property type="match status" value="1"/>
</dbReference>